<sequence length="67" mass="7728">MTCCRIPARPCFPPRQAGNIAFFCKAAPWSYPLPPRKEDNNVTQVTLYLLKNETNYNNYEDSPFTNV</sequence>
<protein>
    <submittedName>
        <fullName evidence="1">Uncharacterized protein</fullName>
    </submittedName>
</protein>
<name>A0A2X5PJ56_9GAMM</name>
<dbReference type="KEGG" id="tpty:NCTC11468_03327"/>
<dbReference type="Proteomes" id="UP000248758">
    <property type="component" value="Chromosome 1"/>
</dbReference>
<gene>
    <name evidence="1" type="ORF">NCTC11468_03327</name>
</gene>
<evidence type="ECO:0000313" key="1">
    <source>
        <dbReference type="EMBL" id="SQK76932.1"/>
    </source>
</evidence>
<proteinExistence type="predicted"/>
<dbReference type="AlphaFoldDB" id="A0A2X5PJ56"/>
<organism evidence="1 2">
    <name type="scientific">Tatumella ptyseos</name>
    <dbReference type="NCBI Taxonomy" id="82987"/>
    <lineage>
        <taxon>Bacteria</taxon>
        <taxon>Pseudomonadati</taxon>
        <taxon>Pseudomonadota</taxon>
        <taxon>Gammaproteobacteria</taxon>
        <taxon>Enterobacterales</taxon>
        <taxon>Erwiniaceae</taxon>
        <taxon>Tatumella</taxon>
    </lineage>
</organism>
<reference evidence="1 2" key="1">
    <citation type="submission" date="2018-06" db="EMBL/GenBank/DDBJ databases">
        <authorList>
            <consortium name="Pathogen Informatics"/>
            <person name="Doyle S."/>
        </authorList>
    </citation>
    <scope>NUCLEOTIDE SEQUENCE [LARGE SCALE GENOMIC DNA]</scope>
    <source>
        <strain evidence="1 2">NCTC11468</strain>
    </source>
</reference>
<accession>A0A2X5PJ56</accession>
<dbReference type="EMBL" id="LS483499">
    <property type="protein sequence ID" value="SQK76932.1"/>
    <property type="molecule type" value="Genomic_DNA"/>
</dbReference>
<evidence type="ECO:0000313" key="2">
    <source>
        <dbReference type="Proteomes" id="UP000248758"/>
    </source>
</evidence>